<reference evidence="7" key="1">
    <citation type="journal article" date="2019" name="Int. J. Syst. Evol. Microbiol.">
        <title>The Global Catalogue of Microorganisms (GCM) 10K type strain sequencing project: providing services to taxonomists for standard genome sequencing and annotation.</title>
        <authorList>
            <consortium name="The Broad Institute Genomics Platform"/>
            <consortium name="The Broad Institute Genome Sequencing Center for Infectious Disease"/>
            <person name="Wu L."/>
            <person name="Ma J."/>
        </authorList>
    </citation>
    <scope>NUCLEOTIDE SEQUENCE [LARGE SCALE GENOMIC DNA]</scope>
    <source>
        <strain evidence="7">CGMCC 1.12664</strain>
    </source>
</reference>
<evidence type="ECO:0000313" key="7">
    <source>
        <dbReference type="Proteomes" id="UP000612855"/>
    </source>
</evidence>
<feature type="transmembrane region" description="Helical" evidence="5">
    <location>
        <begin position="6"/>
        <end position="28"/>
    </location>
</feature>
<dbReference type="SUPFAM" id="SSF161084">
    <property type="entry name" value="MAPEG domain-like"/>
    <property type="match status" value="1"/>
</dbReference>
<dbReference type="Pfam" id="PF01124">
    <property type="entry name" value="MAPEG"/>
    <property type="match status" value="1"/>
</dbReference>
<proteinExistence type="predicted"/>
<gene>
    <name evidence="6" type="ORF">GCM10011360_30110</name>
</gene>
<name>A0A917ACB5_9RHOB</name>
<evidence type="ECO:0000256" key="5">
    <source>
        <dbReference type="SAM" id="Phobius"/>
    </source>
</evidence>
<dbReference type="PANTHER" id="PTHR35371">
    <property type="entry name" value="INNER MEMBRANE PROTEIN"/>
    <property type="match status" value="1"/>
</dbReference>
<evidence type="ECO:0000256" key="3">
    <source>
        <dbReference type="ARBA" id="ARBA00022989"/>
    </source>
</evidence>
<evidence type="ECO:0000256" key="2">
    <source>
        <dbReference type="ARBA" id="ARBA00022692"/>
    </source>
</evidence>
<protein>
    <submittedName>
        <fullName evidence="6">Membrane protein</fullName>
    </submittedName>
</protein>
<evidence type="ECO:0000256" key="1">
    <source>
        <dbReference type="ARBA" id="ARBA00004370"/>
    </source>
</evidence>
<accession>A0A917ACB5</accession>
<organism evidence="6 7">
    <name type="scientific">Primorskyibacter flagellatus</name>
    <dbReference type="NCBI Taxonomy" id="1387277"/>
    <lineage>
        <taxon>Bacteria</taxon>
        <taxon>Pseudomonadati</taxon>
        <taxon>Pseudomonadota</taxon>
        <taxon>Alphaproteobacteria</taxon>
        <taxon>Rhodobacterales</taxon>
        <taxon>Roseobacteraceae</taxon>
        <taxon>Primorskyibacter</taxon>
    </lineage>
</organism>
<keyword evidence="2 5" id="KW-0812">Transmembrane</keyword>
<sequence length="133" mass="14478">MTPALAPEITVLALAGLLQIVQMVLYSVTAQRQVGTKTALKPRDEAVTLTGTPGRIQRAMNNHFEGLILFTLAVVVVTLSGSASAFTATCAWLYLVARILYIPAYIRGWVPWRSYIWLAGLLATTLMMLASLL</sequence>
<dbReference type="InterPro" id="IPR023352">
    <property type="entry name" value="MAPEG-like_dom_sf"/>
</dbReference>
<keyword evidence="7" id="KW-1185">Reference proteome</keyword>
<feature type="transmembrane region" description="Helical" evidence="5">
    <location>
        <begin position="67"/>
        <end position="95"/>
    </location>
</feature>
<dbReference type="RefSeq" id="WP_188478660.1">
    <property type="nucleotide sequence ID" value="NZ_BMFJ01000002.1"/>
</dbReference>
<keyword evidence="4 5" id="KW-0472">Membrane</keyword>
<dbReference type="PANTHER" id="PTHR35371:SF1">
    <property type="entry name" value="BLR7753 PROTEIN"/>
    <property type="match status" value="1"/>
</dbReference>
<dbReference type="GO" id="GO:0016020">
    <property type="term" value="C:membrane"/>
    <property type="evidence" value="ECO:0007669"/>
    <property type="project" value="UniProtKB-SubCell"/>
</dbReference>
<dbReference type="AlphaFoldDB" id="A0A917ACB5"/>
<keyword evidence="3 5" id="KW-1133">Transmembrane helix</keyword>
<comment type="subcellular location">
    <subcellularLocation>
        <location evidence="1">Membrane</location>
    </subcellularLocation>
</comment>
<evidence type="ECO:0000256" key="4">
    <source>
        <dbReference type="ARBA" id="ARBA00023136"/>
    </source>
</evidence>
<dbReference type="Proteomes" id="UP000612855">
    <property type="component" value="Unassembled WGS sequence"/>
</dbReference>
<feature type="transmembrane region" description="Helical" evidence="5">
    <location>
        <begin position="115"/>
        <end position="132"/>
    </location>
</feature>
<comment type="caution">
    <text evidence="6">The sequence shown here is derived from an EMBL/GenBank/DDBJ whole genome shotgun (WGS) entry which is preliminary data.</text>
</comment>
<evidence type="ECO:0000313" key="6">
    <source>
        <dbReference type="EMBL" id="GGE40464.1"/>
    </source>
</evidence>
<dbReference type="InterPro" id="IPR001129">
    <property type="entry name" value="Membr-assoc_MAPEG"/>
</dbReference>
<dbReference type="Gene3D" id="1.20.120.550">
    <property type="entry name" value="Membrane associated eicosanoid/glutathione metabolism-like domain"/>
    <property type="match status" value="1"/>
</dbReference>
<dbReference type="EMBL" id="BMFJ01000002">
    <property type="protein sequence ID" value="GGE40464.1"/>
    <property type="molecule type" value="Genomic_DNA"/>
</dbReference>